<proteinExistence type="predicted"/>
<organism evidence="2 3">
    <name type="scientific">Candidatus Uhrbacteria bacterium RIFCSPHIGHO2_02_FULL_57_19</name>
    <dbReference type="NCBI Taxonomy" id="1802391"/>
    <lineage>
        <taxon>Bacteria</taxon>
        <taxon>Candidatus Uhriibacteriota</taxon>
    </lineage>
</organism>
<sequence length="138" mass="15309">MTFRQYSIVMSLVSLVAWAGWIAVLFLVDPLSAGSLALLLFYFSLAAALVGTLSLFGLLIRLAVFRRRDTVLSKEVSAAFRQSMMITALLVGSLILQRFRLLTWWNSLLLVLVFGLVELFLFTAGTSRRTLPESDGSC</sequence>
<feature type="transmembrane region" description="Helical" evidence="1">
    <location>
        <begin position="40"/>
        <end position="64"/>
    </location>
</feature>
<keyword evidence="1" id="KW-0812">Transmembrane</keyword>
<keyword evidence="1" id="KW-1133">Transmembrane helix</keyword>
<dbReference type="EMBL" id="MGDZ01000023">
    <property type="protein sequence ID" value="OGL73689.1"/>
    <property type="molecule type" value="Genomic_DNA"/>
</dbReference>
<feature type="transmembrane region" description="Helical" evidence="1">
    <location>
        <begin position="102"/>
        <end position="122"/>
    </location>
</feature>
<feature type="transmembrane region" description="Helical" evidence="1">
    <location>
        <begin position="7"/>
        <end position="28"/>
    </location>
</feature>
<name>A0A1F7U612_9BACT</name>
<dbReference type="Proteomes" id="UP000176303">
    <property type="component" value="Unassembled WGS sequence"/>
</dbReference>
<evidence type="ECO:0000256" key="1">
    <source>
        <dbReference type="SAM" id="Phobius"/>
    </source>
</evidence>
<comment type="caution">
    <text evidence="2">The sequence shown here is derived from an EMBL/GenBank/DDBJ whole genome shotgun (WGS) entry which is preliminary data.</text>
</comment>
<dbReference type="STRING" id="1802391.A3D72_02105"/>
<protein>
    <submittedName>
        <fullName evidence="2">Uncharacterized protein</fullName>
    </submittedName>
</protein>
<evidence type="ECO:0000313" key="3">
    <source>
        <dbReference type="Proteomes" id="UP000176303"/>
    </source>
</evidence>
<evidence type="ECO:0000313" key="2">
    <source>
        <dbReference type="EMBL" id="OGL73689.1"/>
    </source>
</evidence>
<dbReference type="AlphaFoldDB" id="A0A1F7U612"/>
<accession>A0A1F7U612</accession>
<gene>
    <name evidence="2" type="ORF">A3D72_02105</name>
</gene>
<keyword evidence="1" id="KW-0472">Membrane</keyword>
<reference evidence="2 3" key="1">
    <citation type="journal article" date="2016" name="Nat. Commun.">
        <title>Thousands of microbial genomes shed light on interconnected biogeochemical processes in an aquifer system.</title>
        <authorList>
            <person name="Anantharaman K."/>
            <person name="Brown C.T."/>
            <person name="Hug L.A."/>
            <person name="Sharon I."/>
            <person name="Castelle C.J."/>
            <person name="Probst A.J."/>
            <person name="Thomas B.C."/>
            <person name="Singh A."/>
            <person name="Wilkins M.J."/>
            <person name="Karaoz U."/>
            <person name="Brodie E.L."/>
            <person name="Williams K.H."/>
            <person name="Hubbard S.S."/>
            <person name="Banfield J.F."/>
        </authorList>
    </citation>
    <scope>NUCLEOTIDE SEQUENCE [LARGE SCALE GENOMIC DNA]</scope>
</reference>